<comment type="similarity">
    <text evidence="1">Belongs to the beta-catenin family.</text>
</comment>
<feature type="compositionally biased region" description="Polar residues" evidence="3">
    <location>
        <begin position="187"/>
        <end position="196"/>
    </location>
</feature>
<dbReference type="AlphaFoldDB" id="A0AAW1SSI0"/>
<dbReference type="GO" id="GO:0071562">
    <property type="term" value="P:nucleus-vacuole junction assembly"/>
    <property type="evidence" value="ECO:0007669"/>
    <property type="project" value="InterPro"/>
</dbReference>
<dbReference type="EMBL" id="JALJOV010001135">
    <property type="protein sequence ID" value="KAK9853630.1"/>
    <property type="molecule type" value="Genomic_DNA"/>
</dbReference>
<feature type="compositionally biased region" description="Polar residues" evidence="3">
    <location>
        <begin position="254"/>
        <end position="266"/>
    </location>
</feature>
<feature type="compositionally biased region" description="Polar residues" evidence="3">
    <location>
        <begin position="218"/>
        <end position="231"/>
    </location>
</feature>
<name>A0AAW1SSI0_9CHLO</name>
<feature type="compositionally biased region" description="Polar residues" evidence="3">
    <location>
        <begin position="296"/>
        <end position="311"/>
    </location>
</feature>
<evidence type="ECO:0000256" key="2">
    <source>
        <dbReference type="ARBA" id="ARBA00022737"/>
    </source>
</evidence>
<dbReference type="Proteomes" id="UP001485043">
    <property type="component" value="Unassembled WGS sequence"/>
</dbReference>
<protein>
    <submittedName>
        <fullName evidence="4">Uncharacterized protein</fullName>
    </submittedName>
</protein>
<keyword evidence="2" id="KW-0677">Repeat</keyword>
<feature type="region of interest" description="Disordered" evidence="3">
    <location>
        <begin position="187"/>
        <end position="311"/>
    </location>
</feature>
<organism evidence="4 5">
    <name type="scientific">Apatococcus fuscideae</name>
    <dbReference type="NCBI Taxonomy" id="2026836"/>
    <lineage>
        <taxon>Eukaryota</taxon>
        <taxon>Viridiplantae</taxon>
        <taxon>Chlorophyta</taxon>
        <taxon>core chlorophytes</taxon>
        <taxon>Trebouxiophyceae</taxon>
        <taxon>Chlorellales</taxon>
        <taxon>Chlorellaceae</taxon>
        <taxon>Apatococcus</taxon>
    </lineage>
</organism>
<reference evidence="4 5" key="1">
    <citation type="journal article" date="2024" name="Nat. Commun.">
        <title>Phylogenomics reveals the evolutionary origins of lichenization in chlorophyte algae.</title>
        <authorList>
            <person name="Puginier C."/>
            <person name="Libourel C."/>
            <person name="Otte J."/>
            <person name="Skaloud P."/>
            <person name="Haon M."/>
            <person name="Grisel S."/>
            <person name="Petersen M."/>
            <person name="Berrin J.G."/>
            <person name="Delaux P.M."/>
            <person name="Dal Grande F."/>
            <person name="Keller J."/>
        </authorList>
    </citation>
    <scope>NUCLEOTIDE SEQUENCE [LARGE SCALE GENOMIC DNA]</scope>
    <source>
        <strain evidence="4 5">SAG 2523</strain>
    </source>
</reference>
<gene>
    <name evidence="4" type="ORF">WJX84_002457</name>
</gene>
<proteinExistence type="inferred from homology"/>
<dbReference type="Gene3D" id="1.25.10.10">
    <property type="entry name" value="Leucine-rich Repeat Variant"/>
    <property type="match status" value="2"/>
</dbReference>
<dbReference type="InterPro" id="IPR016024">
    <property type="entry name" value="ARM-type_fold"/>
</dbReference>
<keyword evidence="5" id="KW-1185">Reference proteome</keyword>
<comment type="caution">
    <text evidence="4">The sequence shown here is derived from an EMBL/GenBank/DDBJ whole genome shotgun (WGS) entry which is preliminary data.</text>
</comment>
<evidence type="ECO:0000313" key="5">
    <source>
        <dbReference type="Proteomes" id="UP001485043"/>
    </source>
</evidence>
<dbReference type="SUPFAM" id="SSF48371">
    <property type="entry name" value="ARM repeat"/>
    <property type="match status" value="1"/>
</dbReference>
<dbReference type="InterPro" id="IPR011989">
    <property type="entry name" value="ARM-like"/>
</dbReference>
<feature type="non-terminal residue" evidence="4">
    <location>
        <position position="1"/>
    </location>
</feature>
<dbReference type="InterPro" id="IPR045156">
    <property type="entry name" value="Vac8"/>
</dbReference>
<accession>A0AAW1SSI0</accession>
<evidence type="ECO:0000256" key="1">
    <source>
        <dbReference type="ARBA" id="ARBA00005462"/>
    </source>
</evidence>
<dbReference type="PANTHER" id="PTHR47249:SF1">
    <property type="entry name" value="VACUOLAR PROTEIN 8"/>
    <property type="match status" value="1"/>
</dbReference>
<evidence type="ECO:0000313" key="4">
    <source>
        <dbReference type="EMBL" id="KAK9853630.1"/>
    </source>
</evidence>
<dbReference type="GO" id="GO:0043495">
    <property type="term" value="F:protein-membrane adaptor activity"/>
    <property type="evidence" value="ECO:0007669"/>
    <property type="project" value="InterPro"/>
</dbReference>
<dbReference type="PANTHER" id="PTHR47249">
    <property type="entry name" value="VACUOLAR PROTEIN 8"/>
    <property type="match status" value="1"/>
</dbReference>
<evidence type="ECO:0000256" key="3">
    <source>
        <dbReference type="SAM" id="MobiDB-lite"/>
    </source>
</evidence>
<sequence>AVNAGALVVLLQLAREGSPDLRAACLQCLAVLSKQDAFKRRLLDQGAVEVVCGAASASGEEQRPAAACLANLCSDPHLLSHIAANPATIPALTTLSQSPIKDVQRHAARAFWHLAFAEDSKPRLLEAQGLPAMLRLALPATYSTATQALSRQALRRLADDPQVKDQIFQESPLSAQEMENMLYNSELTPQGSSLHPSDSAGHLSLDRKASGGAYLGSQPGSSIPRNFSAATNPDEPSAARSGSVRPRDLREGSSGATLATTGNQRGYSRGMEQAEDGVGQDRVSQNHVQAEEGGTWSMTSPGAQQASQGLLTSQGSVSKLIAAYSQQPTWKASVPPEMRRTSSRYVARMPHHTEGPIV</sequence>